<keyword evidence="2" id="KW-1185">Reference proteome</keyword>
<dbReference type="Pfam" id="PF08012">
    <property type="entry name" value="DUF1702"/>
    <property type="match status" value="1"/>
</dbReference>
<geneLocation type="plasmid" evidence="1 2">
    <name>pSCL4</name>
</geneLocation>
<dbReference type="eggNOG" id="ENOG502Z8MJ">
    <property type="taxonomic scope" value="Bacteria"/>
</dbReference>
<evidence type="ECO:0000313" key="2">
    <source>
        <dbReference type="Proteomes" id="UP000002357"/>
    </source>
</evidence>
<keyword evidence="1" id="KW-0614">Plasmid</keyword>
<organism evidence="1 2">
    <name type="scientific">Streptomyces clavuligerus</name>
    <dbReference type="NCBI Taxonomy" id="1901"/>
    <lineage>
        <taxon>Bacteria</taxon>
        <taxon>Bacillati</taxon>
        <taxon>Actinomycetota</taxon>
        <taxon>Actinomycetes</taxon>
        <taxon>Kitasatosporales</taxon>
        <taxon>Streptomycetaceae</taxon>
        <taxon>Streptomyces</taxon>
    </lineage>
</organism>
<dbReference type="InterPro" id="IPR012964">
    <property type="entry name" value="DUF1702"/>
</dbReference>
<dbReference type="Proteomes" id="UP000002357">
    <property type="component" value="Plasmid pSCL4"/>
</dbReference>
<proteinExistence type="predicted"/>
<protein>
    <submittedName>
        <fullName evidence="1">Enediyne biosynthesis protein UnbL</fullName>
    </submittedName>
</protein>
<dbReference type="AlphaFoldDB" id="D5SLN8"/>
<reference evidence="1 2" key="1">
    <citation type="journal article" date="2010" name="Genome Biol. Evol.">
        <title>The sequence of a 1.8-mb bacterial linear plasmid reveals a rich evolutionary reservoir of secondary metabolic pathways.</title>
        <authorList>
            <person name="Medema M.H."/>
            <person name="Trefzer A."/>
            <person name="Kovalchuk A."/>
            <person name="van den Berg M."/>
            <person name="Mueller U."/>
            <person name="Heijne W."/>
            <person name="Wu L."/>
            <person name="Alam M.T."/>
            <person name="Ronning C.M."/>
            <person name="Nierman W.C."/>
            <person name="Bovenberg R.A.L."/>
            <person name="Breitling R."/>
            <person name="Takano E."/>
        </authorList>
    </citation>
    <scope>NUCLEOTIDE SEQUENCE [LARGE SCALE GENOMIC DNA]</scope>
    <source>
        <strain evidence="2">ATCC 27064 / DSM 738 / JCM 4710 / NBRC 13307 / NCIMB 12785 / NRRL 3585 / VKM Ac-602</strain>
        <plasmid evidence="1">pSCL4</plasmid>
    </source>
</reference>
<gene>
    <name evidence="1" type="primary">unbL2</name>
    <name evidence="1" type="ORF">SCLAV_p1347</name>
</gene>
<dbReference type="EMBL" id="CM000914">
    <property type="protein sequence ID" value="EFG04831.2"/>
    <property type="molecule type" value="Genomic_DNA"/>
</dbReference>
<name>D5SLN8_STRCL</name>
<evidence type="ECO:0000313" key="1">
    <source>
        <dbReference type="EMBL" id="EFG04831.2"/>
    </source>
</evidence>
<accession>D5SLN8</accession>
<sequence length="339" mass="37508">MCSACERKIDEGWWSFMGADLRALRRRILTPNVSQVSLDERGFHKKDPAAQELLENIGRNFLAGYGHAAESRSLAELEHRLDMVPVRFRGFAHEGAAMGCTVVDALPGSRGRRLAGFLAGDGRHHVYMAYVGIGWAMARLPRFRWPGLSATSPLLRWLVLDGYGFHQAYFHTTKYVYGHHQDAPRRFPFEPASYVQRAMDQGIGRALWFIGGTDPQSVMNLIERFPTARHADLCAGVGLAATYAGGADEEELRLLLRLAGEHARQVGQGSAFAAEAREKAGLTGPETGLATRVLCGLEPAEAARLCRELQPGRPDDADGHAYEEWRQRIAEKISVRGEV</sequence>